<evidence type="ECO:0000256" key="6">
    <source>
        <dbReference type="SAM" id="MobiDB-lite"/>
    </source>
</evidence>
<dbReference type="PANTHER" id="PTHR12011:SF474">
    <property type="entry name" value="ADHESION G PROTEIN-COUPLED RECEPTOR G11-RELATED"/>
    <property type="match status" value="1"/>
</dbReference>
<feature type="transmembrane region" description="Helical" evidence="7">
    <location>
        <begin position="341"/>
        <end position="361"/>
    </location>
</feature>
<evidence type="ECO:0000256" key="5">
    <source>
        <dbReference type="ARBA" id="ARBA00023157"/>
    </source>
</evidence>
<comment type="caution">
    <text evidence="11">The sequence shown here is derived from an EMBL/GenBank/DDBJ whole genome shotgun (WGS) entry which is preliminary data.</text>
</comment>
<feature type="transmembrane region" description="Helical" evidence="7">
    <location>
        <begin position="310"/>
        <end position="329"/>
    </location>
</feature>
<feature type="domain" description="G-protein coupled receptors family 2 profile 2" evidence="10">
    <location>
        <begin position="233"/>
        <end position="484"/>
    </location>
</feature>
<feature type="transmembrane region" description="Helical" evidence="7">
    <location>
        <begin position="392"/>
        <end position="413"/>
    </location>
</feature>
<gene>
    <name evidence="11" type="ORF">NHX12_026417</name>
</gene>
<feature type="region of interest" description="Disordered" evidence="6">
    <location>
        <begin position="491"/>
        <end position="510"/>
    </location>
</feature>
<feature type="transmembrane region" description="Helical" evidence="7">
    <location>
        <begin position="462"/>
        <end position="481"/>
    </location>
</feature>
<dbReference type="PROSITE" id="PS50221">
    <property type="entry name" value="GAIN_B"/>
    <property type="match status" value="1"/>
</dbReference>
<keyword evidence="12" id="KW-1185">Reference proteome</keyword>
<keyword evidence="4 7" id="KW-0472">Membrane</keyword>
<dbReference type="EMBL" id="JANIIK010000042">
    <property type="protein sequence ID" value="KAJ3606899.1"/>
    <property type="molecule type" value="Genomic_DNA"/>
</dbReference>
<dbReference type="Gene3D" id="2.60.220.50">
    <property type="match status" value="1"/>
</dbReference>
<dbReference type="PANTHER" id="PTHR12011">
    <property type="entry name" value="ADHESION G-PROTEIN COUPLED RECEPTOR"/>
    <property type="match status" value="1"/>
</dbReference>
<organism evidence="11 12">
    <name type="scientific">Muraenolepis orangiensis</name>
    <name type="common">Patagonian moray cod</name>
    <dbReference type="NCBI Taxonomy" id="630683"/>
    <lineage>
        <taxon>Eukaryota</taxon>
        <taxon>Metazoa</taxon>
        <taxon>Chordata</taxon>
        <taxon>Craniata</taxon>
        <taxon>Vertebrata</taxon>
        <taxon>Euteleostomi</taxon>
        <taxon>Actinopterygii</taxon>
        <taxon>Neopterygii</taxon>
        <taxon>Teleostei</taxon>
        <taxon>Neoteleostei</taxon>
        <taxon>Acanthomorphata</taxon>
        <taxon>Zeiogadaria</taxon>
        <taxon>Gadariae</taxon>
        <taxon>Gadiformes</taxon>
        <taxon>Muraenolepidoidei</taxon>
        <taxon>Muraenolepididae</taxon>
        <taxon>Muraenolepis</taxon>
    </lineage>
</organism>
<dbReference type="SMART" id="SM00303">
    <property type="entry name" value="GPS"/>
    <property type="match status" value="1"/>
</dbReference>
<dbReference type="Proteomes" id="UP001148018">
    <property type="component" value="Unassembled WGS sequence"/>
</dbReference>
<feature type="domain" description="GAIN-B" evidence="9">
    <location>
        <begin position="62"/>
        <end position="224"/>
    </location>
</feature>
<dbReference type="InterPro" id="IPR046338">
    <property type="entry name" value="GAIN_dom_sf"/>
</dbReference>
<dbReference type="OrthoDB" id="8951579at2759"/>
<dbReference type="InterPro" id="IPR017981">
    <property type="entry name" value="GPCR_2-like_7TM"/>
</dbReference>
<feature type="chain" id="PRO_5040507474" evidence="8">
    <location>
        <begin position="24"/>
        <end position="510"/>
    </location>
</feature>
<reference evidence="11" key="1">
    <citation type="submission" date="2022-07" db="EMBL/GenBank/DDBJ databases">
        <title>Chromosome-level genome of Muraenolepis orangiensis.</title>
        <authorList>
            <person name="Kim J."/>
        </authorList>
    </citation>
    <scope>NUCLEOTIDE SEQUENCE</scope>
    <source>
        <strain evidence="11">KU_S4_2022</strain>
        <tissue evidence="11">Muscle</tissue>
    </source>
</reference>
<dbReference type="Pfam" id="PF01825">
    <property type="entry name" value="GPS"/>
    <property type="match status" value="1"/>
</dbReference>
<name>A0A9Q0EHC8_9TELE</name>
<evidence type="ECO:0000256" key="7">
    <source>
        <dbReference type="SAM" id="Phobius"/>
    </source>
</evidence>
<evidence type="ECO:0000256" key="3">
    <source>
        <dbReference type="ARBA" id="ARBA00022989"/>
    </source>
</evidence>
<evidence type="ECO:0000313" key="11">
    <source>
        <dbReference type="EMBL" id="KAJ3606899.1"/>
    </source>
</evidence>
<dbReference type="GO" id="GO:0005886">
    <property type="term" value="C:plasma membrane"/>
    <property type="evidence" value="ECO:0007669"/>
    <property type="project" value="TreeGrafter"/>
</dbReference>
<comment type="subcellular location">
    <subcellularLocation>
        <location evidence="1">Membrane</location>
        <topology evidence="1">Multi-pass membrane protein</topology>
    </subcellularLocation>
</comment>
<dbReference type="PRINTS" id="PR00249">
    <property type="entry name" value="GPCRSECRETIN"/>
</dbReference>
<dbReference type="InterPro" id="IPR057244">
    <property type="entry name" value="GAIN_B"/>
</dbReference>
<sequence length="510" mass="56492">MDPKTRLALVLCVAHWICPACDQLVFIINVTSPQSNCHNCKNRGMPPEEDFDLDIQLEDGQNRTETSPTKAAEFMRTLGPLVSRMTGHTAAVSLGATKGVLIQQKQADMSEVSVGFTSTNNTVLVSVFRFNNMGKNEMNSTVLLNEVIAIDMGTNITNLTDTISIHFRNVTEKGTPSCRSWNGEGSLPTWTESGCETLVKGDSIACHCSHLTFFAVIMSPLNTTISAADLKSLTYITYIGCGLSMFFLGVAFFMHFLTRRTKASKSKEILIQLMVALFLLDLCFLTNTWVADFHSTTGCLVMAALMHYSMLATFTWFAMNAFHLCLHFYSGGKIVARRYVLKVSVAAWVTPSLVVVILLILGKYGELAITTDGNEIAMCWITNYEIHYIINIFYYAVVFLFTFTTLILVLSWLRLTKKSRVAYVQMGDGSSDMVSLFGLCCSLGVSWGVAFFAYGVLQLPSYYIFTILNSFQGFFLFIYYYKTCHKADEVQSAGGSGGSSSSQNTTKVTE</sequence>
<dbReference type="InterPro" id="IPR000832">
    <property type="entry name" value="GPCR_2_secretin-like"/>
</dbReference>
<keyword evidence="8" id="KW-0732">Signal</keyword>
<evidence type="ECO:0000259" key="10">
    <source>
        <dbReference type="PROSITE" id="PS50261"/>
    </source>
</evidence>
<feature type="transmembrane region" description="Helical" evidence="7">
    <location>
        <begin position="269"/>
        <end position="290"/>
    </location>
</feature>
<feature type="signal peptide" evidence="8">
    <location>
        <begin position="1"/>
        <end position="23"/>
    </location>
</feature>
<evidence type="ECO:0000313" key="12">
    <source>
        <dbReference type="Proteomes" id="UP001148018"/>
    </source>
</evidence>
<evidence type="ECO:0000256" key="1">
    <source>
        <dbReference type="ARBA" id="ARBA00004141"/>
    </source>
</evidence>
<evidence type="ECO:0000259" key="9">
    <source>
        <dbReference type="PROSITE" id="PS50221"/>
    </source>
</evidence>
<protein>
    <submittedName>
        <fullName evidence="11">Uncharacterized protein</fullName>
    </submittedName>
</protein>
<evidence type="ECO:0000256" key="4">
    <source>
        <dbReference type="ARBA" id="ARBA00023136"/>
    </source>
</evidence>
<dbReference type="PROSITE" id="PS50261">
    <property type="entry name" value="G_PROTEIN_RECEP_F2_4"/>
    <property type="match status" value="1"/>
</dbReference>
<feature type="transmembrane region" description="Helical" evidence="7">
    <location>
        <begin position="434"/>
        <end position="456"/>
    </location>
</feature>
<keyword evidence="5" id="KW-1015">Disulfide bond</keyword>
<keyword evidence="2 7" id="KW-0812">Transmembrane</keyword>
<dbReference type="InterPro" id="IPR000203">
    <property type="entry name" value="GPS"/>
</dbReference>
<keyword evidence="3 7" id="KW-1133">Transmembrane helix</keyword>
<feature type="transmembrane region" description="Helical" evidence="7">
    <location>
        <begin position="235"/>
        <end position="257"/>
    </location>
</feature>
<dbReference type="Gene3D" id="1.20.1070.10">
    <property type="entry name" value="Rhodopsin 7-helix transmembrane proteins"/>
    <property type="match status" value="1"/>
</dbReference>
<accession>A0A9Q0EHC8</accession>
<proteinExistence type="predicted"/>
<dbReference type="AlphaFoldDB" id="A0A9Q0EHC8"/>
<dbReference type="Pfam" id="PF00002">
    <property type="entry name" value="7tm_2"/>
    <property type="match status" value="1"/>
</dbReference>
<evidence type="ECO:0000256" key="2">
    <source>
        <dbReference type="ARBA" id="ARBA00022692"/>
    </source>
</evidence>
<dbReference type="GO" id="GO:0007189">
    <property type="term" value="P:adenylate cyclase-activating G protein-coupled receptor signaling pathway"/>
    <property type="evidence" value="ECO:0007669"/>
    <property type="project" value="TreeGrafter"/>
</dbReference>
<dbReference type="GO" id="GO:0007166">
    <property type="term" value="P:cell surface receptor signaling pathway"/>
    <property type="evidence" value="ECO:0007669"/>
    <property type="project" value="InterPro"/>
</dbReference>
<evidence type="ECO:0000256" key="8">
    <source>
        <dbReference type="SAM" id="SignalP"/>
    </source>
</evidence>
<dbReference type="GO" id="GO:0004930">
    <property type="term" value="F:G protein-coupled receptor activity"/>
    <property type="evidence" value="ECO:0007669"/>
    <property type="project" value="InterPro"/>
</dbReference>